<protein>
    <submittedName>
        <fullName evidence="1">Uncharacterized protein</fullName>
    </submittedName>
</protein>
<reference evidence="1 2" key="1">
    <citation type="submission" date="2018-06" db="EMBL/GenBank/DDBJ databases">
        <authorList>
            <consortium name="Pathogen Informatics"/>
            <person name="Doyle S."/>
        </authorList>
    </citation>
    <scope>NUCLEOTIDE SEQUENCE [LARGE SCALE GENOMIC DNA]</scope>
    <source>
        <strain evidence="1 2">NCTC10718</strain>
    </source>
</reference>
<proteinExistence type="predicted"/>
<evidence type="ECO:0000313" key="1">
    <source>
        <dbReference type="EMBL" id="SUG27674.1"/>
    </source>
</evidence>
<sequence>MEHWHCQLCALVRSGEYLAFQFQWKMKELHSDFPELSIM</sequence>
<dbReference type="Proteomes" id="UP000254332">
    <property type="component" value="Unassembled WGS sequence"/>
</dbReference>
<evidence type="ECO:0000313" key="2">
    <source>
        <dbReference type="Proteomes" id="UP000254332"/>
    </source>
</evidence>
<accession>A0A379SHG7</accession>
<dbReference type="AlphaFoldDB" id="A0A379SHG7"/>
<dbReference type="EMBL" id="UGWQ01000003">
    <property type="protein sequence ID" value="SUG27674.1"/>
    <property type="molecule type" value="Genomic_DNA"/>
</dbReference>
<organism evidence="1 2">
    <name type="scientific">Salmonella enterica</name>
    <name type="common">Salmonella choleraesuis</name>
    <dbReference type="NCBI Taxonomy" id="28901"/>
    <lineage>
        <taxon>Bacteria</taxon>
        <taxon>Pseudomonadati</taxon>
        <taxon>Pseudomonadota</taxon>
        <taxon>Gammaproteobacteria</taxon>
        <taxon>Enterobacterales</taxon>
        <taxon>Enterobacteriaceae</taxon>
        <taxon>Salmonella</taxon>
    </lineage>
</organism>
<name>A0A379SHG7_SALER</name>
<gene>
    <name evidence="1" type="ORF">NCTC10718_05000</name>
</gene>